<evidence type="ECO:0000256" key="4">
    <source>
        <dbReference type="ARBA" id="ARBA00022723"/>
    </source>
</evidence>
<dbReference type="Gene3D" id="6.10.140.2220">
    <property type="match status" value="1"/>
</dbReference>
<evidence type="ECO:0000256" key="6">
    <source>
        <dbReference type="ARBA" id="ARBA00022833"/>
    </source>
</evidence>
<feature type="domain" description="SET" evidence="11">
    <location>
        <begin position="238"/>
        <end position="486"/>
    </location>
</feature>
<evidence type="ECO:0000256" key="2">
    <source>
        <dbReference type="ARBA" id="ARBA00022679"/>
    </source>
</evidence>
<evidence type="ECO:0000259" key="11">
    <source>
        <dbReference type="PROSITE" id="PS50280"/>
    </source>
</evidence>
<dbReference type="PANTHER" id="PTHR46165">
    <property type="entry name" value="SET AND MYND DOMAIN-CONTAINING PROTEIN 4"/>
    <property type="match status" value="1"/>
</dbReference>
<keyword evidence="3" id="KW-0949">S-adenosyl-L-methionine</keyword>
<evidence type="ECO:0000256" key="1">
    <source>
        <dbReference type="ARBA" id="ARBA00022603"/>
    </source>
</evidence>
<dbReference type="SUPFAM" id="SSF48452">
    <property type="entry name" value="TPR-like"/>
    <property type="match status" value="1"/>
</dbReference>
<dbReference type="Pfam" id="PF01753">
    <property type="entry name" value="zf-MYND"/>
    <property type="match status" value="1"/>
</dbReference>
<evidence type="ECO:0000256" key="10">
    <source>
        <dbReference type="SAM" id="MobiDB-lite"/>
    </source>
</evidence>
<dbReference type="GO" id="GO:0042051">
    <property type="term" value="P:compound eye photoreceptor development"/>
    <property type="evidence" value="ECO:0007669"/>
    <property type="project" value="TreeGrafter"/>
</dbReference>
<keyword evidence="4" id="KW-0479">Metal-binding</keyword>
<protein>
    <recommendedName>
        <fullName evidence="8">Protein-lysine N-methyltransferase SMYD4</fullName>
    </recommendedName>
    <alternativeName>
        <fullName evidence="9">SET and MYND domain-containing protein 4</fullName>
    </alternativeName>
</protein>
<comment type="function">
    <text evidence="7">Protein-lysine N-methyltransferase. Monomethylates PRMT5, modulating its transcriptional activity. May also act as a histone methyltransferase. Plays a critical role in cardiac development. Acts as a key epigenetic regulator of gene expression during cardiac development via its dual activities as a methyltransferase and negative regulator of HDAC1.</text>
</comment>
<dbReference type="GO" id="GO:0032259">
    <property type="term" value="P:methylation"/>
    <property type="evidence" value="ECO:0007669"/>
    <property type="project" value="UniProtKB-KW"/>
</dbReference>
<dbReference type="PANTHER" id="PTHR46165:SF7">
    <property type="entry name" value="SET AND MYND DOMAIN-CONTAINING PROTEIN 4"/>
    <property type="match status" value="1"/>
</dbReference>
<keyword evidence="6" id="KW-0862">Zinc</keyword>
<dbReference type="InterPro" id="IPR002893">
    <property type="entry name" value="Znf_MYND"/>
</dbReference>
<sequence>MPIAVDSERGFFRAAHRRLAEALTADQLAEFARLASDGDRFQWLWDQRVAHATPFEFSAMDKDPGQAAQLKGDGNKAFQKGDYRTATRLYTKSLLLMPADSEELAVVHANRSASLYHCGEHHLALQDIQQALALGYPRNLLYKLYDRQARCLLALKQHLAARDAFQRTLTALDDSPLPLDRRRKWQMDVQIMIGMFTKFKDVRDEPLSGAQAGEPKAPPPASRLLQGPHRRQRAHGGAGLVSAALAFQQAPEEDGGRHVTAAGDIKAGDLLLTEQPAVAVLLQERVHTHCFQCMRRLRAPVACPRCSAVLYCGEACRAQAERTHHTVECAVLPLLWSSGASITCLMALRAVSQLPKGAAPSERVMSLVTHADRRQPEDLLHRTHMAVFLTRCLQVSGHAGATGGRLLTLLQLLQFNVHEVSELELKAPKRYDTAASNFVGAALYPTLALFNHSCDPGVVRSFCGTTVVIHAAKGIRPGQPVSENYGFCYSNKPRPERQDALRRQYWFQCHCQACEEDWPLLRDMDMSTVLRFRCDPGGSSSAKCSNVIIVPTDTTNFMAQCGVCKQHTNILKGLKALQDTDSLMKIAQSFLSEGNLADALDRFLKILSLLEETLVPPFKDYTLCQDNIRMCLVALGEDVVVAGTS</sequence>
<dbReference type="AlphaFoldDB" id="A0AAV7XA72"/>
<organism evidence="12 13">
    <name type="scientific">Megalurothrips usitatus</name>
    <name type="common">bean blossom thrips</name>
    <dbReference type="NCBI Taxonomy" id="439358"/>
    <lineage>
        <taxon>Eukaryota</taxon>
        <taxon>Metazoa</taxon>
        <taxon>Ecdysozoa</taxon>
        <taxon>Arthropoda</taxon>
        <taxon>Hexapoda</taxon>
        <taxon>Insecta</taxon>
        <taxon>Pterygota</taxon>
        <taxon>Neoptera</taxon>
        <taxon>Paraneoptera</taxon>
        <taxon>Thysanoptera</taxon>
        <taxon>Terebrantia</taxon>
        <taxon>Thripoidea</taxon>
        <taxon>Thripidae</taxon>
        <taxon>Megalurothrips</taxon>
    </lineage>
</organism>
<keyword evidence="2" id="KW-0808">Transferase</keyword>
<dbReference type="CDD" id="cd10536">
    <property type="entry name" value="SET_SMYD4"/>
    <property type="match status" value="1"/>
</dbReference>
<dbReference type="InterPro" id="IPR046341">
    <property type="entry name" value="SET_dom_sf"/>
</dbReference>
<name>A0AAV7XA72_9NEOP</name>
<evidence type="ECO:0000256" key="7">
    <source>
        <dbReference type="ARBA" id="ARBA00093423"/>
    </source>
</evidence>
<dbReference type="Gene3D" id="2.170.270.10">
    <property type="entry name" value="SET domain"/>
    <property type="match status" value="1"/>
</dbReference>
<dbReference type="GO" id="GO:0008270">
    <property type="term" value="F:zinc ion binding"/>
    <property type="evidence" value="ECO:0007669"/>
    <property type="project" value="UniProtKB-KW"/>
</dbReference>
<dbReference type="SMART" id="SM00028">
    <property type="entry name" value="TPR"/>
    <property type="match status" value="4"/>
</dbReference>
<dbReference type="GO" id="GO:0008757">
    <property type="term" value="F:S-adenosylmethionine-dependent methyltransferase activity"/>
    <property type="evidence" value="ECO:0007669"/>
    <property type="project" value="UniProtKB-ARBA"/>
</dbReference>
<evidence type="ECO:0000256" key="8">
    <source>
        <dbReference type="ARBA" id="ARBA00093635"/>
    </source>
</evidence>
<dbReference type="Gene3D" id="1.25.40.10">
    <property type="entry name" value="Tetratricopeptide repeat domain"/>
    <property type="match status" value="1"/>
</dbReference>
<evidence type="ECO:0000256" key="5">
    <source>
        <dbReference type="ARBA" id="ARBA00022771"/>
    </source>
</evidence>
<dbReference type="GO" id="GO:0005634">
    <property type="term" value="C:nucleus"/>
    <property type="evidence" value="ECO:0007669"/>
    <property type="project" value="TreeGrafter"/>
</dbReference>
<dbReference type="InterPro" id="IPR019734">
    <property type="entry name" value="TPR_rpt"/>
</dbReference>
<keyword evidence="5" id="KW-0863">Zinc-finger</keyword>
<evidence type="ECO:0000313" key="12">
    <source>
        <dbReference type="EMBL" id="KAJ1520536.1"/>
    </source>
</evidence>
<dbReference type="Gene3D" id="1.10.220.160">
    <property type="match status" value="1"/>
</dbReference>
<reference evidence="12" key="1">
    <citation type="submission" date="2022-12" db="EMBL/GenBank/DDBJ databases">
        <title>Chromosome-level genome assembly of the bean flower thrips Megalurothrips usitatus.</title>
        <authorList>
            <person name="Ma L."/>
            <person name="Liu Q."/>
            <person name="Li H."/>
            <person name="Cai W."/>
        </authorList>
    </citation>
    <scope>NUCLEOTIDE SEQUENCE</scope>
    <source>
        <strain evidence="12">Cailab_2022a</strain>
    </source>
</reference>
<evidence type="ECO:0000256" key="3">
    <source>
        <dbReference type="ARBA" id="ARBA00022691"/>
    </source>
</evidence>
<comment type="caution">
    <text evidence="12">The sequence shown here is derived from an EMBL/GenBank/DDBJ whole genome shotgun (WGS) entry which is preliminary data.</text>
</comment>
<dbReference type="InterPro" id="IPR052097">
    <property type="entry name" value="SET-MYND_domain_protein"/>
</dbReference>
<dbReference type="GO" id="GO:0042826">
    <property type="term" value="F:histone deacetylase binding"/>
    <property type="evidence" value="ECO:0007669"/>
    <property type="project" value="TreeGrafter"/>
</dbReference>
<feature type="region of interest" description="Disordered" evidence="10">
    <location>
        <begin position="206"/>
        <end position="226"/>
    </location>
</feature>
<dbReference type="GO" id="GO:0008276">
    <property type="term" value="F:protein methyltransferase activity"/>
    <property type="evidence" value="ECO:0007669"/>
    <property type="project" value="UniProtKB-ARBA"/>
</dbReference>
<evidence type="ECO:0000313" key="13">
    <source>
        <dbReference type="Proteomes" id="UP001075354"/>
    </source>
</evidence>
<keyword evidence="13" id="KW-1185">Reference proteome</keyword>
<dbReference type="SUPFAM" id="SSF144232">
    <property type="entry name" value="HIT/MYND zinc finger-like"/>
    <property type="match status" value="1"/>
</dbReference>
<evidence type="ECO:0000256" key="9">
    <source>
        <dbReference type="ARBA" id="ARBA00093680"/>
    </source>
</evidence>
<dbReference type="GO" id="GO:0008170">
    <property type="term" value="F:N-methyltransferase activity"/>
    <property type="evidence" value="ECO:0007669"/>
    <property type="project" value="UniProtKB-ARBA"/>
</dbReference>
<dbReference type="Pfam" id="PF00856">
    <property type="entry name" value="SET"/>
    <property type="match status" value="1"/>
</dbReference>
<gene>
    <name evidence="12" type="ORF">ONE63_003655</name>
</gene>
<proteinExistence type="predicted"/>
<dbReference type="InterPro" id="IPR011990">
    <property type="entry name" value="TPR-like_helical_dom_sf"/>
</dbReference>
<dbReference type="PROSITE" id="PS50280">
    <property type="entry name" value="SET"/>
    <property type="match status" value="1"/>
</dbReference>
<dbReference type="InterPro" id="IPR044421">
    <property type="entry name" value="SMYD4_SET"/>
</dbReference>
<dbReference type="InterPro" id="IPR001214">
    <property type="entry name" value="SET_dom"/>
</dbReference>
<accession>A0AAV7XA72</accession>
<dbReference type="Proteomes" id="UP001075354">
    <property type="component" value="Chromosome 14"/>
</dbReference>
<keyword evidence="1" id="KW-0489">Methyltransferase</keyword>
<dbReference type="EMBL" id="JAPTSV010000014">
    <property type="protein sequence ID" value="KAJ1520536.1"/>
    <property type="molecule type" value="Genomic_DNA"/>
</dbReference>
<dbReference type="GO" id="GO:0005737">
    <property type="term" value="C:cytoplasm"/>
    <property type="evidence" value="ECO:0007669"/>
    <property type="project" value="TreeGrafter"/>
</dbReference>
<dbReference type="SUPFAM" id="SSF82199">
    <property type="entry name" value="SET domain"/>
    <property type="match status" value="1"/>
</dbReference>